<dbReference type="AlphaFoldDB" id="A0AAD6ZVS8"/>
<feature type="non-terminal residue" evidence="1">
    <location>
        <position position="1"/>
    </location>
</feature>
<gene>
    <name evidence="1" type="ORF">DFH08DRAFT_704052</name>
</gene>
<organism evidence="1 2">
    <name type="scientific">Mycena albidolilacea</name>
    <dbReference type="NCBI Taxonomy" id="1033008"/>
    <lineage>
        <taxon>Eukaryota</taxon>
        <taxon>Fungi</taxon>
        <taxon>Dikarya</taxon>
        <taxon>Basidiomycota</taxon>
        <taxon>Agaricomycotina</taxon>
        <taxon>Agaricomycetes</taxon>
        <taxon>Agaricomycetidae</taxon>
        <taxon>Agaricales</taxon>
        <taxon>Marasmiineae</taxon>
        <taxon>Mycenaceae</taxon>
        <taxon>Mycena</taxon>
    </lineage>
</organism>
<dbReference type="EMBL" id="JARIHO010000025">
    <property type="protein sequence ID" value="KAJ7342557.1"/>
    <property type="molecule type" value="Genomic_DNA"/>
</dbReference>
<accession>A0AAD6ZVS8</accession>
<reference evidence="1" key="1">
    <citation type="submission" date="2023-03" db="EMBL/GenBank/DDBJ databases">
        <title>Massive genome expansion in bonnet fungi (Mycena s.s.) driven by repeated elements and novel gene families across ecological guilds.</title>
        <authorList>
            <consortium name="Lawrence Berkeley National Laboratory"/>
            <person name="Harder C.B."/>
            <person name="Miyauchi S."/>
            <person name="Viragh M."/>
            <person name="Kuo A."/>
            <person name="Thoen E."/>
            <person name="Andreopoulos B."/>
            <person name="Lu D."/>
            <person name="Skrede I."/>
            <person name="Drula E."/>
            <person name="Henrissat B."/>
            <person name="Morin E."/>
            <person name="Kohler A."/>
            <person name="Barry K."/>
            <person name="LaButti K."/>
            <person name="Morin E."/>
            <person name="Salamov A."/>
            <person name="Lipzen A."/>
            <person name="Mereny Z."/>
            <person name="Hegedus B."/>
            <person name="Baldrian P."/>
            <person name="Stursova M."/>
            <person name="Weitz H."/>
            <person name="Taylor A."/>
            <person name="Grigoriev I.V."/>
            <person name="Nagy L.G."/>
            <person name="Martin F."/>
            <person name="Kauserud H."/>
        </authorList>
    </citation>
    <scope>NUCLEOTIDE SEQUENCE</scope>
    <source>
        <strain evidence="1">CBHHK002</strain>
    </source>
</reference>
<evidence type="ECO:0000313" key="1">
    <source>
        <dbReference type="EMBL" id="KAJ7342557.1"/>
    </source>
</evidence>
<sequence>SAVWVHEEAVMKEFVVAMGGSSVYCLHSIQLIAEMMLVEVRVENAGMWQVVEGESRLTVGVIVSARWVKAPEKRAQNQKVAHLKVEFLDAEAANHAINYSLYWQGRNFRICKNDKEPWHCMKCQKFNRHLAYACKSAVDICGRCAENHRTVNCPVTDSGLNRYSNCKVSGHMAVNHMCPFFQKEVQRKCARDPMVGYRYVPMADPKTWATTPAALVAQASDSQVLEWRTTGRQG</sequence>
<evidence type="ECO:0000313" key="2">
    <source>
        <dbReference type="Proteomes" id="UP001218218"/>
    </source>
</evidence>
<comment type="caution">
    <text evidence="1">The sequence shown here is derived from an EMBL/GenBank/DDBJ whole genome shotgun (WGS) entry which is preliminary data.</text>
</comment>
<proteinExistence type="predicted"/>
<protein>
    <submittedName>
        <fullName evidence="1">Uncharacterized protein</fullName>
    </submittedName>
</protein>
<keyword evidence="2" id="KW-1185">Reference proteome</keyword>
<dbReference type="Proteomes" id="UP001218218">
    <property type="component" value="Unassembled WGS sequence"/>
</dbReference>
<name>A0AAD6ZVS8_9AGAR</name>